<evidence type="ECO:0000313" key="3">
    <source>
        <dbReference type="Proteomes" id="UP000076643"/>
    </source>
</evidence>
<gene>
    <name evidence="2" type="ORF">N475_17390</name>
</gene>
<name>A0A161XVL2_9GAMM</name>
<evidence type="ECO:0008006" key="4">
    <source>
        <dbReference type="Google" id="ProtNLM"/>
    </source>
</evidence>
<reference evidence="2 3" key="1">
    <citation type="submission" date="2013-07" db="EMBL/GenBank/DDBJ databases">
        <title>Comparative Genomic and Metabolomic Analysis of Twelve Strains of Pseudoalteromonas luteoviolacea.</title>
        <authorList>
            <person name="Vynne N.G."/>
            <person name="Mansson M."/>
            <person name="Gram L."/>
        </authorList>
    </citation>
    <scope>NUCLEOTIDE SEQUENCE [LARGE SCALE GENOMIC DNA]</scope>
    <source>
        <strain evidence="2 3">DSM 6061</strain>
    </source>
</reference>
<sequence length="223" mass="23808">VSLQQISIKRAIDAYTVNSGKWEVAKHPRVVADVNGDGLADIVGFGTNSVFTSLSRGDGTFAPAKVALNAFTYNSGNWRVESHPRQVGDINGDGLADIVGFGGEGVYTSLGRGDGTFAPHKFVLSNYALLAGKWEVSKHPRVLSDVNGDGLQDIVGFGGADVYTSFARGDGTFTAPTKHHDEFVYTKGWFVDKHPRQVADVNGDGKADIVGFSDNGVLVYLTR</sequence>
<dbReference type="PATRIC" id="fig|1365250.3.peg.3081"/>
<dbReference type="InterPro" id="IPR028994">
    <property type="entry name" value="Integrin_alpha_N"/>
</dbReference>
<protein>
    <recommendedName>
        <fullName evidence="4">VCBS repeat-containing protein</fullName>
    </recommendedName>
</protein>
<keyword evidence="1" id="KW-0732">Signal</keyword>
<dbReference type="InterPro" id="IPR013517">
    <property type="entry name" value="FG-GAP"/>
</dbReference>
<dbReference type="Pfam" id="PF13517">
    <property type="entry name" value="FG-GAP_3"/>
    <property type="match status" value="2"/>
</dbReference>
<dbReference type="AlphaFoldDB" id="A0A161XVL2"/>
<accession>A0A161XVL2</accession>
<dbReference type="SUPFAM" id="SSF69318">
    <property type="entry name" value="Integrin alpha N-terminal domain"/>
    <property type="match status" value="1"/>
</dbReference>
<dbReference type="PANTHER" id="PTHR46580">
    <property type="entry name" value="SENSOR KINASE-RELATED"/>
    <property type="match status" value="1"/>
</dbReference>
<dbReference type="Gene3D" id="2.130.10.130">
    <property type="entry name" value="Integrin alpha, N-terminal"/>
    <property type="match status" value="1"/>
</dbReference>
<evidence type="ECO:0000313" key="2">
    <source>
        <dbReference type="EMBL" id="KZN36408.1"/>
    </source>
</evidence>
<keyword evidence="3" id="KW-1185">Reference proteome</keyword>
<proteinExistence type="predicted"/>
<dbReference type="EMBL" id="AUYB01000107">
    <property type="protein sequence ID" value="KZN36408.1"/>
    <property type="molecule type" value="Genomic_DNA"/>
</dbReference>
<dbReference type="Gene3D" id="2.40.128.340">
    <property type="match status" value="1"/>
</dbReference>
<comment type="caution">
    <text evidence="2">The sequence shown here is derived from an EMBL/GenBank/DDBJ whole genome shotgun (WGS) entry which is preliminary data.</text>
</comment>
<dbReference type="Proteomes" id="UP000076643">
    <property type="component" value="Unassembled WGS sequence"/>
</dbReference>
<organism evidence="2 3">
    <name type="scientific">Pseudoalteromonas luteoviolacea DSM 6061</name>
    <dbReference type="NCBI Taxonomy" id="1365250"/>
    <lineage>
        <taxon>Bacteria</taxon>
        <taxon>Pseudomonadati</taxon>
        <taxon>Pseudomonadota</taxon>
        <taxon>Gammaproteobacteria</taxon>
        <taxon>Alteromonadales</taxon>
        <taxon>Pseudoalteromonadaceae</taxon>
        <taxon>Pseudoalteromonas</taxon>
    </lineage>
</organism>
<feature type="non-terminal residue" evidence="2">
    <location>
        <position position="1"/>
    </location>
</feature>
<dbReference type="RefSeq" id="WP_162269602.1">
    <property type="nucleotide sequence ID" value="NZ_AUYB01000107.1"/>
</dbReference>
<evidence type="ECO:0000256" key="1">
    <source>
        <dbReference type="ARBA" id="ARBA00022729"/>
    </source>
</evidence>
<dbReference type="PANTHER" id="PTHR46580:SF2">
    <property type="entry name" value="MAM DOMAIN-CONTAINING PROTEIN"/>
    <property type="match status" value="1"/>
</dbReference>